<name>A0AAV0AXM1_PHAPC</name>
<accession>A0AAV0AXM1</accession>
<protein>
    <submittedName>
        <fullName evidence="1">Uncharacterized protein</fullName>
    </submittedName>
</protein>
<dbReference type="AlphaFoldDB" id="A0AAV0AXM1"/>
<dbReference type="EMBL" id="CALTRL010001889">
    <property type="protein sequence ID" value="CAH7674046.1"/>
    <property type="molecule type" value="Genomic_DNA"/>
</dbReference>
<evidence type="ECO:0000313" key="2">
    <source>
        <dbReference type="Proteomes" id="UP001153365"/>
    </source>
</evidence>
<dbReference type="Proteomes" id="UP001153365">
    <property type="component" value="Unassembled WGS sequence"/>
</dbReference>
<gene>
    <name evidence="1" type="ORF">PPACK8108_LOCUS8948</name>
</gene>
<keyword evidence="2" id="KW-1185">Reference proteome</keyword>
<sequence>MKITENNMVEIERMLQNNFLETYWIMKSYRASSSGSFDCLVNSSLQSETDVNVLEGGRDDSSVEKVREENIAGQDNQLKTFEVQEMVIKFSVEGIEELKTEDGRAVLNTARHNGMVRGQLNKLSMNLSGLADQVSNELSLLTWIKDEPAKLFGSTSKEIRLDLEQLRFQLDGLEVKFNGFVHLIGLRAFLTDQ</sequence>
<proteinExistence type="predicted"/>
<comment type="caution">
    <text evidence="1">The sequence shown here is derived from an EMBL/GenBank/DDBJ whole genome shotgun (WGS) entry which is preliminary data.</text>
</comment>
<organism evidence="1 2">
    <name type="scientific">Phakopsora pachyrhizi</name>
    <name type="common">Asian soybean rust disease fungus</name>
    <dbReference type="NCBI Taxonomy" id="170000"/>
    <lineage>
        <taxon>Eukaryota</taxon>
        <taxon>Fungi</taxon>
        <taxon>Dikarya</taxon>
        <taxon>Basidiomycota</taxon>
        <taxon>Pucciniomycotina</taxon>
        <taxon>Pucciniomycetes</taxon>
        <taxon>Pucciniales</taxon>
        <taxon>Phakopsoraceae</taxon>
        <taxon>Phakopsora</taxon>
    </lineage>
</organism>
<evidence type="ECO:0000313" key="1">
    <source>
        <dbReference type="EMBL" id="CAH7674046.1"/>
    </source>
</evidence>
<reference evidence="1" key="1">
    <citation type="submission" date="2022-06" db="EMBL/GenBank/DDBJ databases">
        <authorList>
            <consortium name="SYNGENTA / RWTH Aachen University"/>
        </authorList>
    </citation>
    <scope>NUCLEOTIDE SEQUENCE</scope>
</reference>